<keyword evidence="3" id="KW-1185">Reference proteome</keyword>
<dbReference type="AlphaFoldDB" id="A0AA88HEX2"/>
<sequence>MTPTSHLKGSTKNTTPSPTPLSIPQTMPLVDNEDMSTAKYLKQVLITLPSGLEESEIVVLQETISVLRKDLSTARAEIAVLRLDLTNAKSYSNTLENHIKPSSAACKSASVSSLSSEVTDPSQSKLKQKSFKFIPLIVSCLAITPQYQTQLLMMKIPHSKAQVNGSLTVAKYARIFWLMQA</sequence>
<accession>A0AA88HEX2</accession>
<evidence type="ECO:0000313" key="2">
    <source>
        <dbReference type="EMBL" id="KAK2705729.1"/>
    </source>
</evidence>
<organism evidence="2 3">
    <name type="scientific">Artemia franciscana</name>
    <name type="common">Brine shrimp</name>
    <name type="synonym">Artemia sanfranciscana</name>
    <dbReference type="NCBI Taxonomy" id="6661"/>
    <lineage>
        <taxon>Eukaryota</taxon>
        <taxon>Metazoa</taxon>
        <taxon>Ecdysozoa</taxon>
        <taxon>Arthropoda</taxon>
        <taxon>Crustacea</taxon>
        <taxon>Branchiopoda</taxon>
        <taxon>Anostraca</taxon>
        <taxon>Artemiidae</taxon>
        <taxon>Artemia</taxon>
    </lineage>
</organism>
<evidence type="ECO:0000256" key="1">
    <source>
        <dbReference type="SAM" id="MobiDB-lite"/>
    </source>
</evidence>
<comment type="caution">
    <text evidence="2">The sequence shown here is derived from an EMBL/GenBank/DDBJ whole genome shotgun (WGS) entry which is preliminary data.</text>
</comment>
<gene>
    <name evidence="2" type="ORF">QYM36_015933</name>
</gene>
<evidence type="ECO:0000313" key="3">
    <source>
        <dbReference type="Proteomes" id="UP001187531"/>
    </source>
</evidence>
<name>A0AA88HEX2_ARTSF</name>
<reference evidence="2" key="1">
    <citation type="submission" date="2023-07" db="EMBL/GenBank/DDBJ databases">
        <title>Chromosome-level genome assembly of Artemia franciscana.</title>
        <authorList>
            <person name="Jo E."/>
        </authorList>
    </citation>
    <scope>NUCLEOTIDE SEQUENCE</scope>
    <source>
        <tissue evidence="2">Whole body</tissue>
    </source>
</reference>
<dbReference type="Proteomes" id="UP001187531">
    <property type="component" value="Unassembled WGS sequence"/>
</dbReference>
<proteinExistence type="predicted"/>
<protein>
    <submittedName>
        <fullName evidence="2">Uncharacterized protein</fullName>
    </submittedName>
</protein>
<feature type="compositionally biased region" description="Polar residues" evidence="1">
    <location>
        <begin position="1"/>
        <end position="25"/>
    </location>
</feature>
<dbReference type="EMBL" id="JAVRJZ010000020">
    <property type="protein sequence ID" value="KAK2705729.1"/>
    <property type="molecule type" value="Genomic_DNA"/>
</dbReference>
<feature type="region of interest" description="Disordered" evidence="1">
    <location>
        <begin position="1"/>
        <end position="28"/>
    </location>
</feature>